<dbReference type="PROSITE" id="PS00839">
    <property type="entry name" value="SUMT_1"/>
    <property type="match status" value="1"/>
</dbReference>
<dbReference type="Pfam" id="PF13241">
    <property type="entry name" value="NAD_binding_7"/>
    <property type="match status" value="1"/>
</dbReference>
<dbReference type="GO" id="GO:0043115">
    <property type="term" value="F:precorrin-2 dehydrogenase activity"/>
    <property type="evidence" value="ECO:0007669"/>
    <property type="project" value="UniProtKB-EC"/>
</dbReference>
<evidence type="ECO:0000313" key="19">
    <source>
        <dbReference type="EMBL" id="GGZ22519.1"/>
    </source>
</evidence>
<dbReference type="InterPro" id="IPR006367">
    <property type="entry name" value="Sirohaem_synthase_N"/>
</dbReference>
<dbReference type="GO" id="GO:0009236">
    <property type="term" value="P:cobalamin biosynthetic process"/>
    <property type="evidence" value="ECO:0007669"/>
    <property type="project" value="UniProtKB-KW"/>
</dbReference>
<dbReference type="InterPro" id="IPR028281">
    <property type="entry name" value="Sirohaem_synthase_central"/>
</dbReference>
<evidence type="ECO:0000259" key="16">
    <source>
        <dbReference type="Pfam" id="PF00590"/>
    </source>
</evidence>
<evidence type="ECO:0000259" key="18">
    <source>
        <dbReference type="Pfam" id="PF14824"/>
    </source>
</evidence>
<dbReference type="Gene3D" id="3.30.950.10">
    <property type="entry name" value="Methyltransferase, Cobalt-precorrin-4 Transmethylase, Domain 2"/>
    <property type="match status" value="1"/>
</dbReference>
<evidence type="ECO:0000256" key="12">
    <source>
        <dbReference type="ARBA" id="ARBA00025705"/>
    </source>
</evidence>
<sequence length="473" mass="50539">MIALPLSWPLEGRKVALIGAGVALARKLNLVERTPAELLIYDIDHTAWPTAEDISGASLILVAFEDRASAERGAALAHTLKIPVNVVDQPDLSDFHIPAIIDRGSLSIGVATGGTAPVLARETRRKIEAAVPPSETHVAEFALKLSPHLRETFSNVDDRRRFWEHILTAPATTLARSGKIDEALTAALAEIKAPKPRTGVVHLVGAGPGDPELLTLKALRLLSEADVIVYDRLVGNAIMDLARRDSERFYVGKQRSNHSVPQDQIHALLVEQANLGKRVVRLKGGDPFVFGRGGEEVEALKAAGIEVHVTPGITAALGCAASAGVPLTHRDHAQSVTFITGHARAHSEKCDAVFGPECATTKNDGDAEHNDLQLDWAALSLAHHTLVIYMGVATAPRVCARLMEHGRAGSTPALIIENGTRPDEVRKATQLNQLAATLAANPPKGPTLVIIGEVTALSHEHWAITQQTIKVPA</sequence>
<keyword evidence="10" id="KW-0627">Porphyrin biosynthesis</keyword>
<dbReference type="NCBIfam" id="NF007922">
    <property type="entry name" value="PRK10637.1"/>
    <property type="match status" value="1"/>
</dbReference>
<reference evidence="19" key="1">
    <citation type="journal article" date="2014" name="Int. J. Syst. Evol. Microbiol.">
        <title>Complete genome sequence of Corynebacterium casei LMG S-19264T (=DSM 44701T), isolated from a smear-ripened cheese.</title>
        <authorList>
            <consortium name="US DOE Joint Genome Institute (JGI-PGF)"/>
            <person name="Walter F."/>
            <person name="Albersmeier A."/>
            <person name="Kalinowski J."/>
            <person name="Ruckert C."/>
        </authorList>
    </citation>
    <scope>NUCLEOTIDE SEQUENCE</scope>
    <source>
        <strain evidence="19">KCTC 32296</strain>
    </source>
</reference>
<feature type="domain" description="Siroheme synthase central" evidence="18">
    <location>
        <begin position="103"/>
        <end position="129"/>
    </location>
</feature>
<keyword evidence="3" id="KW-0169">Cobalamin biosynthesis</keyword>
<keyword evidence="7" id="KW-0560">Oxidoreductase</keyword>
<organism evidence="19 20">
    <name type="scientific">Asticcacaulis endophyticus</name>
    <dbReference type="NCBI Taxonomy" id="1395890"/>
    <lineage>
        <taxon>Bacteria</taxon>
        <taxon>Pseudomonadati</taxon>
        <taxon>Pseudomonadota</taxon>
        <taxon>Alphaproteobacteria</taxon>
        <taxon>Caulobacterales</taxon>
        <taxon>Caulobacteraceae</taxon>
        <taxon>Asticcacaulis</taxon>
    </lineage>
</organism>
<dbReference type="InterPro" id="IPR006366">
    <property type="entry name" value="CobA/CysG_C"/>
</dbReference>
<dbReference type="GO" id="GO:0004851">
    <property type="term" value="F:uroporphyrin-III C-methyltransferase activity"/>
    <property type="evidence" value="ECO:0007669"/>
    <property type="project" value="InterPro"/>
</dbReference>
<dbReference type="GO" id="GO:0051287">
    <property type="term" value="F:NAD binding"/>
    <property type="evidence" value="ECO:0007669"/>
    <property type="project" value="InterPro"/>
</dbReference>
<evidence type="ECO:0000256" key="15">
    <source>
        <dbReference type="RuleBase" id="RU003960"/>
    </source>
</evidence>
<feature type="active site" description="Proton acceptor" evidence="14">
    <location>
        <position position="231"/>
    </location>
</feature>
<dbReference type="NCBIfam" id="TIGR01470">
    <property type="entry name" value="cysG_Nterm"/>
    <property type="match status" value="1"/>
</dbReference>
<dbReference type="EMBL" id="BMZB01000001">
    <property type="protein sequence ID" value="GGZ22519.1"/>
    <property type="molecule type" value="Genomic_DNA"/>
</dbReference>
<evidence type="ECO:0000256" key="1">
    <source>
        <dbReference type="ARBA" id="ARBA00005010"/>
    </source>
</evidence>
<dbReference type="InterPro" id="IPR036291">
    <property type="entry name" value="NAD(P)-bd_dom_sf"/>
</dbReference>
<feature type="active site" description="Proton donor" evidence="14">
    <location>
        <position position="253"/>
    </location>
</feature>
<evidence type="ECO:0000256" key="2">
    <source>
        <dbReference type="ARBA" id="ARBA00005879"/>
    </source>
</evidence>
<dbReference type="SUPFAM" id="SSF75615">
    <property type="entry name" value="Siroheme synthase middle domains-like"/>
    <property type="match status" value="1"/>
</dbReference>
<dbReference type="Pfam" id="PF14824">
    <property type="entry name" value="Sirohm_synth_M"/>
    <property type="match status" value="1"/>
</dbReference>
<dbReference type="Pfam" id="PF10414">
    <property type="entry name" value="CysG_dimeriser"/>
    <property type="match status" value="1"/>
</dbReference>
<keyword evidence="4 15" id="KW-0489">Methyltransferase</keyword>
<dbReference type="InterPro" id="IPR003043">
    <property type="entry name" value="Uropor_MeTrfase_CS"/>
</dbReference>
<dbReference type="NCBIfam" id="TIGR01469">
    <property type="entry name" value="cobA_cysG_Cterm"/>
    <property type="match status" value="1"/>
</dbReference>
<keyword evidence="20" id="KW-1185">Reference proteome</keyword>
<gene>
    <name evidence="19" type="primary">cysG</name>
    <name evidence="19" type="ORF">GCM10011273_04220</name>
</gene>
<dbReference type="PANTHER" id="PTHR45790">
    <property type="entry name" value="SIROHEME SYNTHASE-RELATED"/>
    <property type="match status" value="1"/>
</dbReference>
<dbReference type="Proteomes" id="UP000662572">
    <property type="component" value="Unassembled WGS sequence"/>
</dbReference>
<dbReference type="InterPro" id="IPR012409">
    <property type="entry name" value="Sirohaem_synth"/>
</dbReference>
<dbReference type="SUPFAM" id="SSF51735">
    <property type="entry name" value="NAD(P)-binding Rossmann-fold domains"/>
    <property type="match status" value="1"/>
</dbReference>
<dbReference type="Gene3D" id="3.40.50.720">
    <property type="entry name" value="NAD(P)-binding Rossmann-like Domain"/>
    <property type="match status" value="1"/>
</dbReference>
<dbReference type="InterPro" id="IPR050161">
    <property type="entry name" value="Siro_Cobalamin_biosynth"/>
</dbReference>
<accession>A0A918PW19</accession>
<protein>
    <submittedName>
        <fullName evidence="19">Siroheme synthase</fullName>
    </submittedName>
</protein>
<evidence type="ECO:0000256" key="11">
    <source>
        <dbReference type="ARBA" id="ARBA00023268"/>
    </source>
</evidence>
<evidence type="ECO:0000256" key="8">
    <source>
        <dbReference type="ARBA" id="ARBA00023027"/>
    </source>
</evidence>
<dbReference type="FunFam" id="3.40.1010.10:FF:000001">
    <property type="entry name" value="Siroheme synthase"/>
    <property type="match status" value="1"/>
</dbReference>
<evidence type="ECO:0000313" key="20">
    <source>
        <dbReference type="Proteomes" id="UP000662572"/>
    </source>
</evidence>
<dbReference type="Gene3D" id="1.10.8.210">
    <property type="entry name" value="Sirohaem synthase, dimerisation domain"/>
    <property type="match status" value="1"/>
</dbReference>
<keyword evidence="9" id="KW-0456">Lyase</keyword>
<dbReference type="Gene3D" id="3.40.1010.10">
    <property type="entry name" value="Cobalt-precorrin-4 Transmethylase, Domain 1"/>
    <property type="match status" value="1"/>
</dbReference>
<comment type="pathway">
    <text evidence="12">Porphyrin-containing compound metabolism; siroheme biosynthesis; precorrin-2 from uroporphyrinogen III: step 1/1.</text>
</comment>
<dbReference type="GO" id="GO:0019354">
    <property type="term" value="P:siroheme biosynthetic process"/>
    <property type="evidence" value="ECO:0007669"/>
    <property type="project" value="InterPro"/>
</dbReference>
<dbReference type="CDD" id="cd11642">
    <property type="entry name" value="SUMT"/>
    <property type="match status" value="1"/>
</dbReference>
<evidence type="ECO:0000256" key="10">
    <source>
        <dbReference type="ARBA" id="ARBA00023244"/>
    </source>
</evidence>
<dbReference type="Pfam" id="PF00590">
    <property type="entry name" value="TP_methylase"/>
    <property type="match status" value="1"/>
</dbReference>
<evidence type="ECO:0000256" key="3">
    <source>
        <dbReference type="ARBA" id="ARBA00022573"/>
    </source>
</evidence>
<dbReference type="NCBIfam" id="NF004790">
    <property type="entry name" value="PRK06136.1"/>
    <property type="match status" value="1"/>
</dbReference>
<evidence type="ECO:0000256" key="13">
    <source>
        <dbReference type="ARBA" id="ARBA00047561"/>
    </source>
</evidence>
<dbReference type="Gene3D" id="3.30.160.110">
    <property type="entry name" value="Siroheme synthase, domain 2"/>
    <property type="match status" value="1"/>
</dbReference>
<dbReference type="InterPro" id="IPR014776">
    <property type="entry name" value="4pyrrole_Mease_sub2"/>
</dbReference>
<keyword evidence="6" id="KW-0949">S-adenosyl-L-methionine</keyword>
<evidence type="ECO:0000256" key="5">
    <source>
        <dbReference type="ARBA" id="ARBA00022679"/>
    </source>
</evidence>
<dbReference type="AlphaFoldDB" id="A0A918PW19"/>
<proteinExistence type="inferred from homology"/>
<dbReference type="GO" id="GO:0051266">
    <property type="term" value="F:sirohydrochlorin ferrochelatase activity"/>
    <property type="evidence" value="ECO:0007669"/>
    <property type="project" value="InterPro"/>
</dbReference>
<name>A0A918PW19_9CAUL</name>
<keyword evidence="5 15" id="KW-0808">Transferase</keyword>
<dbReference type="InterPro" id="IPR037115">
    <property type="entry name" value="Sirohaem_synt_dimer_dom_sf"/>
</dbReference>
<evidence type="ECO:0000256" key="6">
    <source>
        <dbReference type="ARBA" id="ARBA00022691"/>
    </source>
</evidence>
<dbReference type="InterPro" id="IPR000878">
    <property type="entry name" value="4pyrrol_Mease"/>
</dbReference>
<dbReference type="InterPro" id="IPR035996">
    <property type="entry name" value="4pyrrol_Methylase_sf"/>
</dbReference>
<feature type="domain" description="Sirohaem synthase dimerisation" evidence="17">
    <location>
        <begin position="138"/>
        <end position="186"/>
    </location>
</feature>
<evidence type="ECO:0000256" key="14">
    <source>
        <dbReference type="PIRSR" id="PIRSR036426-1"/>
    </source>
</evidence>
<dbReference type="RefSeq" id="WP_189484708.1">
    <property type="nucleotide sequence ID" value="NZ_BMZB01000001.1"/>
</dbReference>
<evidence type="ECO:0000256" key="7">
    <source>
        <dbReference type="ARBA" id="ARBA00023002"/>
    </source>
</evidence>
<dbReference type="GO" id="GO:0032259">
    <property type="term" value="P:methylation"/>
    <property type="evidence" value="ECO:0007669"/>
    <property type="project" value="UniProtKB-KW"/>
</dbReference>
<evidence type="ECO:0000256" key="4">
    <source>
        <dbReference type="ARBA" id="ARBA00022603"/>
    </source>
</evidence>
<comment type="catalytic activity">
    <reaction evidence="13">
        <text>precorrin-2 + NAD(+) = sirohydrochlorin + NADH + 2 H(+)</text>
        <dbReference type="Rhea" id="RHEA:15613"/>
        <dbReference type="ChEBI" id="CHEBI:15378"/>
        <dbReference type="ChEBI" id="CHEBI:57540"/>
        <dbReference type="ChEBI" id="CHEBI:57945"/>
        <dbReference type="ChEBI" id="CHEBI:58351"/>
        <dbReference type="ChEBI" id="CHEBI:58827"/>
        <dbReference type="EC" id="1.3.1.76"/>
    </reaction>
</comment>
<dbReference type="InterPro" id="IPR014777">
    <property type="entry name" value="4pyrrole_Mease_sub1"/>
</dbReference>
<keyword evidence="11" id="KW-0511">Multifunctional enzyme</keyword>
<feature type="domain" description="Tetrapyrrole methylase" evidence="16">
    <location>
        <begin position="201"/>
        <end position="434"/>
    </location>
</feature>
<keyword evidence="8" id="KW-0520">NAD</keyword>
<dbReference type="PANTHER" id="PTHR45790:SF1">
    <property type="entry name" value="SIROHEME SYNTHASE"/>
    <property type="match status" value="1"/>
</dbReference>
<evidence type="ECO:0000259" key="17">
    <source>
        <dbReference type="Pfam" id="PF10414"/>
    </source>
</evidence>
<comment type="caution">
    <text evidence="19">The sequence shown here is derived from an EMBL/GenBank/DDBJ whole genome shotgun (WGS) entry which is preliminary data.</text>
</comment>
<dbReference type="SUPFAM" id="SSF53790">
    <property type="entry name" value="Tetrapyrrole methylase"/>
    <property type="match status" value="1"/>
</dbReference>
<dbReference type="PROSITE" id="PS00840">
    <property type="entry name" value="SUMT_2"/>
    <property type="match status" value="1"/>
</dbReference>
<comment type="similarity">
    <text evidence="2 15">Belongs to the precorrin methyltransferase family.</text>
</comment>
<dbReference type="PIRSF" id="PIRSF036426">
    <property type="entry name" value="Sirohaem_synth"/>
    <property type="match status" value="1"/>
</dbReference>
<dbReference type="InterPro" id="IPR019478">
    <property type="entry name" value="Sirohaem_synthase_dimer_dom"/>
</dbReference>
<evidence type="ECO:0000256" key="9">
    <source>
        <dbReference type="ARBA" id="ARBA00023239"/>
    </source>
</evidence>
<comment type="pathway">
    <text evidence="1">Porphyrin-containing compound metabolism; siroheme biosynthesis; sirohydrochlorin from precorrin-2: step 1/1.</text>
</comment>
<reference evidence="19" key="2">
    <citation type="submission" date="2020-09" db="EMBL/GenBank/DDBJ databases">
        <authorList>
            <person name="Sun Q."/>
            <person name="Kim S."/>
        </authorList>
    </citation>
    <scope>NUCLEOTIDE SEQUENCE</scope>
    <source>
        <strain evidence="19">KCTC 32296</strain>
    </source>
</reference>